<dbReference type="EMBL" id="JABVED010000006">
    <property type="protein sequence ID" value="MBC6448068.1"/>
    <property type="molecule type" value="Genomic_DNA"/>
</dbReference>
<dbReference type="RefSeq" id="WP_187220567.1">
    <property type="nucleotide sequence ID" value="NZ_JABVED010000006.1"/>
</dbReference>
<comment type="subcellular location">
    <subcellularLocation>
        <location evidence="1">Cytoplasm</location>
    </subcellularLocation>
</comment>
<evidence type="ECO:0000313" key="6">
    <source>
        <dbReference type="Proteomes" id="UP000734823"/>
    </source>
</evidence>
<keyword evidence="3" id="KW-0963">Cytoplasm</keyword>
<evidence type="ECO:0000256" key="3">
    <source>
        <dbReference type="ARBA" id="ARBA00022490"/>
    </source>
</evidence>
<keyword evidence="6" id="KW-1185">Reference proteome</keyword>
<dbReference type="Pfam" id="PF14011">
    <property type="entry name" value="ESX-1_EspG"/>
    <property type="match status" value="1"/>
</dbReference>
<keyword evidence="4" id="KW-0143">Chaperone</keyword>
<evidence type="ECO:0000256" key="2">
    <source>
        <dbReference type="ARBA" id="ARBA00006411"/>
    </source>
</evidence>
<dbReference type="InterPro" id="IPR025734">
    <property type="entry name" value="EspG"/>
</dbReference>
<proteinExistence type="inferred from homology"/>
<reference evidence="5 6" key="1">
    <citation type="submission" date="2020-06" db="EMBL/GenBank/DDBJ databases">
        <title>Actinokineospora xiongansis sp. nov., isolated from soil of Baiyangdian.</title>
        <authorList>
            <person name="Zhang X."/>
        </authorList>
    </citation>
    <scope>NUCLEOTIDE SEQUENCE [LARGE SCALE GENOMIC DNA]</scope>
    <source>
        <strain evidence="5 6">HBU206404</strain>
    </source>
</reference>
<comment type="similarity">
    <text evidence="2">Belongs to the EspG family.</text>
</comment>
<evidence type="ECO:0000256" key="4">
    <source>
        <dbReference type="ARBA" id="ARBA00023186"/>
    </source>
</evidence>
<comment type="caution">
    <text evidence="5">The sequence shown here is derived from an EMBL/GenBank/DDBJ whole genome shotgun (WGS) entry which is preliminary data.</text>
</comment>
<gene>
    <name evidence="5" type="ORF">GPZ80_12910</name>
</gene>
<accession>A0ABR7L6B7</accession>
<dbReference type="Proteomes" id="UP000734823">
    <property type="component" value="Unassembled WGS sequence"/>
</dbReference>
<evidence type="ECO:0000313" key="5">
    <source>
        <dbReference type="EMBL" id="MBC6448068.1"/>
    </source>
</evidence>
<evidence type="ECO:0000256" key="1">
    <source>
        <dbReference type="ARBA" id="ARBA00004496"/>
    </source>
</evidence>
<protein>
    <submittedName>
        <fullName evidence="5">ESX secretion-associated protein EspG</fullName>
    </submittedName>
</protein>
<sequence>MNRSITLSWAEYDFLWEHYQLGSRRPILEIQSNGYTFDERAQLRAEAWKSLAAKGLGAPGAFHRDIETTMSVLARPEWEIDARLHLSAEGPRTSALVATAGTTAAVGVLEPGTLTLTEISAAGLSRAAVGLLPRHSPGTGASITLPAHTLDACAARAGVNRDALRAALVGEGLGKEEARKIVEVVGNVIRFGHFGVAHTPRGESRVRAGHVVSVYDSPQGRYLFSRRPSGGQAWVTLAPGTDAALARQLDELMTSVARI</sequence>
<name>A0ABR7L6B7_9PSEU</name>
<organism evidence="5 6">
    <name type="scientific">Actinokineospora xionganensis</name>
    <dbReference type="NCBI Taxonomy" id="2684470"/>
    <lineage>
        <taxon>Bacteria</taxon>
        <taxon>Bacillati</taxon>
        <taxon>Actinomycetota</taxon>
        <taxon>Actinomycetes</taxon>
        <taxon>Pseudonocardiales</taxon>
        <taxon>Pseudonocardiaceae</taxon>
        <taxon>Actinokineospora</taxon>
    </lineage>
</organism>